<dbReference type="EMBL" id="SGPM01000026">
    <property type="protein sequence ID" value="THH32247.1"/>
    <property type="molecule type" value="Genomic_DNA"/>
</dbReference>
<dbReference type="Pfam" id="PF20153">
    <property type="entry name" value="DUF6535"/>
    <property type="match status" value="1"/>
</dbReference>
<feature type="transmembrane region" description="Helical" evidence="1">
    <location>
        <begin position="210"/>
        <end position="233"/>
    </location>
</feature>
<evidence type="ECO:0000313" key="4">
    <source>
        <dbReference type="Proteomes" id="UP000308730"/>
    </source>
</evidence>
<evidence type="ECO:0000259" key="2">
    <source>
        <dbReference type="Pfam" id="PF20153"/>
    </source>
</evidence>
<evidence type="ECO:0000256" key="1">
    <source>
        <dbReference type="SAM" id="Phobius"/>
    </source>
</evidence>
<comment type="caution">
    <text evidence="3">The sequence shown here is derived from an EMBL/GenBank/DDBJ whole genome shotgun (WGS) entry which is preliminary data.</text>
</comment>
<sequence>MSDADIPEYVVSYGTRRAQRRRSSGLYSNASLPTCEYKADGDSCKPDDVKQNLSVSERWSACSQAMKHFDEVTIKGWKEDIDTLLVFAGLFSAVLTAFIVEIYKQLQPDPATLTVEILQQISVILVSRDTSQNVTNQDLLPASTASPPPSWAIRVNTVWFTALVFSLIAALIGIIAKQWLRGYITGMSTSSRESVRLRQYRHDGLVRWRVAEIIGVLPVLLQIALVLFLYGLLELLWTLDNTVASVVTVVTVISLSFYFSTIVAPAFSPNNPFKSPQSWTHVSIITGENIGIYESIPGSWREREVKYMRQEAGNLDLRALSRTYKHCLPDEDFLDVLFPCANDLEPSAAVLLAIEFLTRRAECSLAVLLDSIRGKSPRLVVEKFILRAGARGTHRLLNMLLDVLPRMLHDVERLKITQLDVLTIVRKLLTTDELALCEMACHRRALDTLSSLVDERCTEHVQRAALHLLWEMTRLGLFIIIIIVPTGIVNVILCARNAHSRRDRETFVHASGILLARLPAAQSRIHDPRWNGREWMRGWIHDVEAYFHDRNEANARYDPGEMKWCSGLASISLKDKAFVGESLVVALKEGARLALVDCDLEEGDALHDLLESYVKGSG</sequence>
<organism evidence="3 4">
    <name type="scientific">Antrodiella citrinella</name>
    <dbReference type="NCBI Taxonomy" id="2447956"/>
    <lineage>
        <taxon>Eukaryota</taxon>
        <taxon>Fungi</taxon>
        <taxon>Dikarya</taxon>
        <taxon>Basidiomycota</taxon>
        <taxon>Agaricomycotina</taxon>
        <taxon>Agaricomycetes</taxon>
        <taxon>Polyporales</taxon>
        <taxon>Steccherinaceae</taxon>
        <taxon>Antrodiella</taxon>
    </lineage>
</organism>
<keyword evidence="4" id="KW-1185">Reference proteome</keyword>
<keyword evidence="1" id="KW-1133">Transmembrane helix</keyword>
<dbReference type="Proteomes" id="UP000308730">
    <property type="component" value="Unassembled WGS sequence"/>
</dbReference>
<feature type="transmembrane region" description="Helical" evidence="1">
    <location>
        <begin position="84"/>
        <end position="103"/>
    </location>
</feature>
<feature type="transmembrane region" description="Helical" evidence="1">
    <location>
        <begin position="475"/>
        <end position="493"/>
    </location>
</feature>
<dbReference type="AlphaFoldDB" id="A0A4S4N2I4"/>
<feature type="transmembrane region" description="Helical" evidence="1">
    <location>
        <begin position="245"/>
        <end position="267"/>
    </location>
</feature>
<protein>
    <recommendedName>
        <fullName evidence="2">DUF6535 domain-containing protein</fullName>
    </recommendedName>
</protein>
<accession>A0A4S4N2I4</accession>
<keyword evidence="1" id="KW-0812">Transmembrane</keyword>
<keyword evidence="1" id="KW-0472">Membrane</keyword>
<feature type="transmembrane region" description="Helical" evidence="1">
    <location>
        <begin position="157"/>
        <end position="176"/>
    </location>
</feature>
<proteinExistence type="predicted"/>
<gene>
    <name evidence="3" type="ORF">EUX98_g1952</name>
</gene>
<feature type="domain" description="DUF6535" evidence="2">
    <location>
        <begin position="59"/>
        <end position="238"/>
    </location>
</feature>
<evidence type="ECO:0000313" key="3">
    <source>
        <dbReference type="EMBL" id="THH32247.1"/>
    </source>
</evidence>
<dbReference type="InterPro" id="IPR045338">
    <property type="entry name" value="DUF6535"/>
</dbReference>
<reference evidence="3 4" key="1">
    <citation type="submission" date="2019-02" db="EMBL/GenBank/DDBJ databases">
        <title>Genome sequencing of the rare red list fungi Antrodiella citrinella (Flaviporus citrinellus).</title>
        <authorList>
            <person name="Buettner E."/>
            <person name="Kellner H."/>
        </authorList>
    </citation>
    <scope>NUCLEOTIDE SEQUENCE [LARGE SCALE GENOMIC DNA]</scope>
    <source>
        <strain evidence="3 4">DSM 108506</strain>
    </source>
</reference>
<dbReference type="OrthoDB" id="3219854at2759"/>
<name>A0A4S4N2I4_9APHY</name>